<dbReference type="RefSeq" id="WP_157898935.1">
    <property type="nucleotide sequence ID" value="NZ_CP015136.1"/>
</dbReference>
<feature type="transmembrane region" description="Helical" evidence="1">
    <location>
        <begin position="295"/>
        <end position="314"/>
    </location>
</feature>
<dbReference type="OrthoDB" id="127832at2"/>
<dbReference type="Gene3D" id="2.160.20.10">
    <property type="entry name" value="Single-stranded right-handed beta-helix, Pectin lyase-like"/>
    <property type="match status" value="1"/>
</dbReference>
<dbReference type="GO" id="GO:0004722">
    <property type="term" value="F:protein serine/threonine phosphatase activity"/>
    <property type="evidence" value="ECO:0007669"/>
    <property type="project" value="UniProtKB-EC"/>
</dbReference>
<dbReference type="STRING" id="1855912.LuPra_01851"/>
<keyword evidence="1" id="KW-0812">Transmembrane</keyword>
<dbReference type="KEGG" id="abac:LuPra_01851"/>
<keyword evidence="1" id="KW-0472">Membrane</keyword>
<dbReference type="CDD" id="cd00143">
    <property type="entry name" value="PP2Cc"/>
    <property type="match status" value="1"/>
</dbReference>
<feature type="domain" description="PPM-type phosphatase" evidence="2">
    <location>
        <begin position="11"/>
        <end position="249"/>
    </location>
</feature>
<dbReference type="InterPro" id="IPR036457">
    <property type="entry name" value="PPM-type-like_dom_sf"/>
</dbReference>
<evidence type="ECO:0000256" key="1">
    <source>
        <dbReference type="SAM" id="Phobius"/>
    </source>
</evidence>
<keyword evidence="4" id="KW-1185">Reference proteome</keyword>
<dbReference type="Proteomes" id="UP000076079">
    <property type="component" value="Chromosome"/>
</dbReference>
<dbReference type="SUPFAM" id="SSF51126">
    <property type="entry name" value="Pectin lyase-like"/>
    <property type="match status" value="1"/>
</dbReference>
<dbReference type="PROSITE" id="PS51746">
    <property type="entry name" value="PPM_2"/>
    <property type="match status" value="1"/>
</dbReference>
<dbReference type="InterPro" id="IPR012334">
    <property type="entry name" value="Pectin_lyas_fold"/>
</dbReference>
<evidence type="ECO:0000313" key="3">
    <source>
        <dbReference type="EMBL" id="AMY08647.1"/>
    </source>
</evidence>
<reference evidence="4" key="2">
    <citation type="submission" date="2016-04" db="EMBL/GenBank/DDBJ databases">
        <title>First Complete Genome Sequence of a Subdivision 6 Acidobacterium.</title>
        <authorList>
            <person name="Huang S."/>
            <person name="Vieira S."/>
            <person name="Bunk B."/>
            <person name="Riedel T."/>
            <person name="Sproeer C."/>
            <person name="Overmann J."/>
        </authorList>
    </citation>
    <scope>NUCLEOTIDE SEQUENCE [LARGE SCALE GENOMIC DNA]</scope>
    <source>
        <strain evidence="4">DSM 100886 HEG_-6_39</strain>
    </source>
</reference>
<evidence type="ECO:0000259" key="2">
    <source>
        <dbReference type="PROSITE" id="PS51746"/>
    </source>
</evidence>
<dbReference type="EC" id="3.1.3.16" evidence="3"/>
<name>A0A143PJA3_LUTPR</name>
<organism evidence="3 4">
    <name type="scientific">Luteitalea pratensis</name>
    <dbReference type="NCBI Taxonomy" id="1855912"/>
    <lineage>
        <taxon>Bacteria</taxon>
        <taxon>Pseudomonadati</taxon>
        <taxon>Acidobacteriota</taxon>
        <taxon>Vicinamibacteria</taxon>
        <taxon>Vicinamibacterales</taxon>
        <taxon>Vicinamibacteraceae</taxon>
        <taxon>Luteitalea</taxon>
    </lineage>
</organism>
<keyword evidence="3" id="KW-0378">Hydrolase</keyword>
<dbReference type="PANTHER" id="PTHR13832:SF827">
    <property type="entry name" value="PROTEIN PHOSPHATASE 1L"/>
    <property type="match status" value="1"/>
</dbReference>
<dbReference type="InterPro" id="IPR015655">
    <property type="entry name" value="PP2C"/>
</dbReference>
<dbReference type="EMBL" id="CP015136">
    <property type="protein sequence ID" value="AMY08647.1"/>
    <property type="molecule type" value="Genomic_DNA"/>
</dbReference>
<evidence type="ECO:0000313" key="4">
    <source>
        <dbReference type="Proteomes" id="UP000076079"/>
    </source>
</evidence>
<reference evidence="3 4" key="1">
    <citation type="journal article" date="2016" name="Genome Announc.">
        <title>First Complete Genome Sequence of a Subdivision 6 Acidobacterium Strain.</title>
        <authorList>
            <person name="Huang S."/>
            <person name="Vieira S."/>
            <person name="Bunk B."/>
            <person name="Riedel T."/>
            <person name="Sproer C."/>
            <person name="Overmann J."/>
        </authorList>
    </citation>
    <scope>NUCLEOTIDE SEQUENCE [LARGE SCALE GENOMIC DNA]</scope>
    <source>
        <strain evidence="4">DSM 100886 HEG_-6_39</strain>
    </source>
</reference>
<dbReference type="SUPFAM" id="SSF81606">
    <property type="entry name" value="PP2C-like"/>
    <property type="match status" value="1"/>
</dbReference>
<dbReference type="Gene3D" id="3.60.40.10">
    <property type="entry name" value="PPM-type phosphatase domain"/>
    <property type="match status" value="1"/>
</dbReference>
<dbReference type="SMART" id="SM00332">
    <property type="entry name" value="PP2Cc"/>
    <property type="match status" value="1"/>
</dbReference>
<dbReference type="AlphaFoldDB" id="A0A143PJA3"/>
<protein>
    <submittedName>
        <fullName evidence="3">Serine/threonine phosphatase stp</fullName>
        <ecNumber evidence="3">3.1.3.16</ecNumber>
    </submittedName>
</protein>
<dbReference type="PANTHER" id="PTHR13832">
    <property type="entry name" value="PROTEIN PHOSPHATASE 2C"/>
    <property type="match status" value="1"/>
</dbReference>
<accession>A0A143PJA3</accession>
<dbReference type="InterPro" id="IPR011050">
    <property type="entry name" value="Pectin_lyase_fold/virulence"/>
</dbReference>
<gene>
    <name evidence="3" type="primary">stp_3</name>
    <name evidence="3" type="ORF">LuPra_01851</name>
</gene>
<sequence length="562" mass="57547">MADSATIPVLLSAALSDPGRVRTNNEDLPILDAERGVFGVIDGVGGHAAGELAAAIARDVILQRLARPLGTPAERVREAIAIANNEIFRRAASEPTLAGMTCVVTLAVVSDGRVTVGHVGDSRLYKLRPSGVCKLTHDHSPVGEREDAHEIGEIEAMHHPRRHEVFRDVGSALRDKDEPDYVEVIDDTLEDDAAILVCSDGLTDMIPSATIERVVRLHAGDAGAVTTALVAAANEAGGRDNVTVVYAESPGFAAAFKAGTPAIPVSDVAPAADAAGGGTAGRSLGARLLAGRTTWFIVGAVLGVLGALLLAWRLSTEVPVGGRTIVAAPQASETVGTLAAAVQTAHAGDVIRLEPGTYAESIVVPEGVSLRARVPGSAVFVRPPGATGEWVALVAPGDGGAISGLRITSTAEAPVQVGVRVDGQGRSIELLQVDGPVTAGVDMLEDASATLQGSHFAVAGPAIVLAARSQLDATGNVFVAPAGSSPVVPALSRRAAAVAASRTAQPVAPSIFAMRLEDGARVVLNRNIFAGFGPTPIKGLTDAEREPMRTANVVVSPDLSTR</sequence>
<proteinExistence type="predicted"/>
<dbReference type="SMART" id="SM00331">
    <property type="entry name" value="PP2C_SIG"/>
    <property type="match status" value="1"/>
</dbReference>
<keyword evidence="1" id="KW-1133">Transmembrane helix</keyword>
<dbReference type="InterPro" id="IPR001932">
    <property type="entry name" value="PPM-type_phosphatase-like_dom"/>
</dbReference>
<dbReference type="Pfam" id="PF00481">
    <property type="entry name" value="PP2C"/>
    <property type="match status" value="1"/>
</dbReference>